<gene>
    <name evidence="7" type="ordered locus">Dalk_5109</name>
</gene>
<dbReference type="GO" id="GO:0005886">
    <property type="term" value="C:plasma membrane"/>
    <property type="evidence" value="ECO:0007669"/>
    <property type="project" value="UniProtKB-SubCell"/>
</dbReference>
<proteinExistence type="predicted"/>
<feature type="transmembrane region" description="Helical" evidence="6">
    <location>
        <begin position="84"/>
        <end position="104"/>
    </location>
</feature>
<dbReference type="InterPro" id="IPR020948">
    <property type="entry name" value="P_starv_induced_PsiE-like"/>
</dbReference>
<dbReference type="AlphaFoldDB" id="B8FDZ9"/>
<evidence type="ECO:0000256" key="5">
    <source>
        <dbReference type="ARBA" id="ARBA00023136"/>
    </source>
</evidence>
<evidence type="ECO:0000313" key="8">
    <source>
        <dbReference type="Proteomes" id="UP000000739"/>
    </source>
</evidence>
<comment type="subcellular location">
    <subcellularLocation>
        <location evidence="1">Cell membrane</location>
        <topology evidence="1">Multi-pass membrane protein</topology>
    </subcellularLocation>
</comment>
<evidence type="ECO:0008006" key="9">
    <source>
        <dbReference type="Google" id="ProtNLM"/>
    </source>
</evidence>
<evidence type="ECO:0000256" key="6">
    <source>
        <dbReference type="SAM" id="Phobius"/>
    </source>
</evidence>
<reference evidence="7 8" key="1">
    <citation type="journal article" date="2012" name="Environ. Microbiol.">
        <title>The genome sequence of Desulfatibacillum alkenivorans AK-01: a blueprint for anaerobic alkane oxidation.</title>
        <authorList>
            <person name="Callaghan A.V."/>
            <person name="Morris B.E."/>
            <person name="Pereira I.A."/>
            <person name="McInerney M.J."/>
            <person name="Austin R.N."/>
            <person name="Groves J.T."/>
            <person name="Kukor J.J."/>
            <person name="Suflita J.M."/>
            <person name="Young L.Y."/>
            <person name="Zylstra G.J."/>
            <person name="Wawrik B."/>
        </authorList>
    </citation>
    <scope>NUCLEOTIDE SEQUENCE [LARGE SCALE GENOMIC DNA]</scope>
    <source>
        <strain evidence="7 8">AK-01</strain>
    </source>
</reference>
<dbReference type="Proteomes" id="UP000000739">
    <property type="component" value="Chromosome"/>
</dbReference>
<protein>
    <recommendedName>
        <fullName evidence="9">Phosphate-starvation-inducible E-like protein</fullName>
    </recommendedName>
</protein>
<organism evidence="7 8">
    <name type="scientific">Desulfatibacillum aliphaticivorans</name>
    <dbReference type="NCBI Taxonomy" id="218208"/>
    <lineage>
        <taxon>Bacteria</taxon>
        <taxon>Pseudomonadati</taxon>
        <taxon>Thermodesulfobacteriota</taxon>
        <taxon>Desulfobacteria</taxon>
        <taxon>Desulfobacterales</taxon>
        <taxon>Desulfatibacillaceae</taxon>
        <taxon>Desulfatibacillum</taxon>
    </lineage>
</organism>
<dbReference type="eggNOG" id="COG3431">
    <property type="taxonomic scope" value="Bacteria"/>
</dbReference>
<sequence length="163" mass="18605">MPDNSNDSNLKHPDRFNSFCYHFNEEERTVVFLHKVILYLVRVLAVLMTLVILWSVLDVVWILFNNIITPPYGILKLDDILNTFGGFLAVLIAIEIFMNIILYLREEVIHVKLVVATALMAAARKVIVFDYGNLEVAYVWATGVVIVALSISFFLVSKTEKKD</sequence>
<dbReference type="Pfam" id="PF06146">
    <property type="entry name" value="PsiE"/>
    <property type="match status" value="1"/>
</dbReference>
<evidence type="ECO:0000256" key="1">
    <source>
        <dbReference type="ARBA" id="ARBA00004651"/>
    </source>
</evidence>
<evidence type="ECO:0000256" key="3">
    <source>
        <dbReference type="ARBA" id="ARBA00022692"/>
    </source>
</evidence>
<keyword evidence="5 6" id="KW-0472">Membrane</keyword>
<evidence type="ECO:0000313" key="7">
    <source>
        <dbReference type="EMBL" id="ACL06780.1"/>
    </source>
</evidence>
<keyword evidence="4 6" id="KW-1133">Transmembrane helix</keyword>
<keyword evidence="2" id="KW-1003">Cell membrane</keyword>
<keyword evidence="3 6" id="KW-0812">Transmembrane</keyword>
<feature type="transmembrane region" description="Helical" evidence="6">
    <location>
        <begin position="111"/>
        <end position="131"/>
    </location>
</feature>
<keyword evidence="8" id="KW-1185">Reference proteome</keyword>
<feature type="transmembrane region" description="Helical" evidence="6">
    <location>
        <begin position="36"/>
        <end position="64"/>
    </location>
</feature>
<dbReference type="EMBL" id="CP001322">
    <property type="protein sequence ID" value="ACL06780.1"/>
    <property type="molecule type" value="Genomic_DNA"/>
</dbReference>
<accession>B8FDZ9</accession>
<dbReference type="KEGG" id="dal:Dalk_5109"/>
<evidence type="ECO:0000256" key="2">
    <source>
        <dbReference type="ARBA" id="ARBA00022475"/>
    </source>
</evidence>
<dbReference type="HOGENOM" id="CLU_113758_2_0_7"/>
<name>B8FDZ9_DESAL</name>
<feature type="transmembrane region" description="Helical" evidence="6">
    <location>
        <begin position="137"/>
        <end position="156"/>
    </location>
</feature>
<evidence type="ECO:0000256" key="4">
    <source>
        <dbReference type="ARBA" id="ARBA00022989"/>
    </source>
</evidence>
<dbReference type="RefSeq" id="WP_015949817.1">
    <property type="nucleotide sequence ID" value="NC_011768.1"/>
</dbReference>